<keyword evidence="2" id="KW-1185">Reference proteome</keyword>
<evidence type="ECO:0000313" key="1">
    <source>
        <dbReference type="EMBL" id="GIG77913.1"/>
    </source>
</evidence>
<protein>
    <submittedName>
        <fullName evidence="1">Uncharacterized protein</fullName>
    </submittedName>
</protein>
<dbReference type="AlphaFoldDB" id="A0A8J3PRF4"/>
<accession>A0A8J3PRF4</accession>
<reference evidence="1 2" key="1">
    <citation type="submission" date="2021-01" db="EMBL/GenBank/DDBJ databases">
        <title>Whole genome shotgun sequence of Planotetraspora kaengkrachanensis NBRC 104272.</title>
        <authorList>
            <person name="Komaki H."/>
            <person name="Tamura T."/>
        </authorList>
    </citation>
    <scope>NUCLEOTIDE SEQUENCE [LARGE SCALE GENOMIC DNA]</scope>
    <source>
        <strain evidence="1 2">NBRC 104272</strain>
    </source>
</reference>
<comment type="caution">
    <text evidence="1">The sequence shown here is derived from an EMBL/GenBank/DDBJ whole genome shotgun (WGS) entry which is preliminary data.</text>
</comment>
<evidence type="ECO:0000313" key="2">
    <source>
        <dbReference type="Proteomes" id="UP000630097"/>
    </source>
</evidence>
<sequence length="89" mass="10032">MWPFIDDDAGYLEWLAAHPEQFVVNTARKPHPNYLILHRATCTFITGSPTRGTRWTGEYVKYCGGLSELQSWALTEVGGNLQPCGHCLH</sequence>
<dbReference type="Proteomes" id="UP000630097">
    <property type="component" value="Unassembled WGS sequence"/>
</dbReference>
<proteinExistence type="predicted"/>
<organism evidence="1 2">
    <name type="scientific">Planotetraspora kaengkrachanensis</name>
    <dbReference type="NCBI Taxonomy" id="575193"/>
    <lineage>
        <taxon>Bacteria</taxon>
        <taxon>Bacillati</taxon>
        <taxon>Actinomycetota</taxon>
        <taxon>Actinomycetes</taxon>
        <taxon>Streptosporangiales</taxon>
        <taxon>Streptosporangiaceae</taxon>
        <taxon>Planotetraspora</taxon>
    </lineage>
</organism>
<dbReference type="EMBL" id="BONV01000003">
    <property type="protein sequence ID" value="GIG77913.1"/>
    <property type="molecule type" value="Genomic_DNA"/>
</dbReference>
<gene>
    <name evidence="1" type="ORF">Pka01_10400</name>
</gene>
<name>A0A8J3PRF4_9ACTN</name>
<dbReference type="RefSeq" id="WP_203881425.1">
    <property type="nucleotide sequence ID" value="NZ_BAABHH010000003.1"/>
</dbReference>